<evidence type="ECO:0000313" key="3">
    <source>
        <dbReference type="EMBL" id="PIO25834.1"/>
    </source>
</evidence>
<dbReference type="PANTHER" id="PTHR11732">
    <property type="entry name" value="ALDO/KETO REDUCTASE"/>
    <property type="match status" value="1"/>
</dbReference>
<dbReference type="SUPFAM" id="SSF51430">
    <property type="entry name" value="NAD(P)-linked oxidoreductase"/>
    <property type="match status" value="1"/>
</dbReference>
<organism evidence="3 4">
    <name type="scientific">Aquarana catesbeiana</name>
    <name type="common">American bullfrog</name>
    <name type="synonym">Rana catesbeiana</name>
    <dbReference type="NCBI Taxonomy" id="8400"/>
    <lineage>
        <taxon>Eukaryota</taxon>
        <taxon>Metazoa</taxon>
        <taxon>Chordata</taxon>
        <taxon>Craniata</taxon>
        <taxon>Vertebrata</taxon>
        <taxon>Euteleostomi</taxon>
        <taxon>Amphibia</taxon>
        <taxon>Batrachia</taxon>
        <taxon>Anura</taxon>
        <taxon>Neobatrachia</taxon>
        <taxon>Ranoidea</taxon>
        <taxon>Ranidae</taxon>
        <taxon>Aquarana</taxon>
    </lineage>
</organism>
<gene>
    <name evidence="3" type="ORF">AB205_0042330</name>
</gene>
<dbReference type="AlphaFoldDB" id="A0A2G9RDB3"/>
<feature type="region of interest" description="Disordered" evidence="2">
    <location>
        <begin position="375"/>
        <end position="394"/>
    </location>
</feature>
<protein>
    <recommendedName>
        <fullName evidence="5">NADP-dependent oxidoreductase domain-containing protein</fullName>
    </recommendedName>
</protein>
<dbReference type="EMBL" id="KV948194">
    <property type="protein sequence ID" value="PIO25834.1"/>
    <property type="molecule type" value="Genomic_DNA"/>
</dbReference>
<name>A0A2G9RDB3_AQUCT</name>
<proteinExistence type="inferred from homology"/>
<dbReference type="InterPro" id="IPR018170">
    <property type="entry name" value="Aldo/ket_reductase_CS"/>
</dbReference>
<feature type="non-terminal residue" evidence="3">
    <location>
        <position position="1"/>
    </location>
</feature>
<accession>A0A2G9RDB3</accession>
<reference evidence="4" key="1">
    <citation type="journal article" date="2017" name="Nat. Commun.">
        <title>The North American bullfrog draft genome provides insight into hormonal regulation of long noncoding RNA.</title>
        <authorList>
            <person name="Hammond S.A."/>
            <person name="Warren R.L."/>
            <person name="Vandervalk B.P."/>
            <person name="Kucuk E."/>
            <person name="Khan H."/>
            <person name="Gibb E.A."/>
            <person name="Pandoh P."/>
            <person name="Kirk H."/>
            <person name="Zhao Y."/>
            <person name="Jones M."/>
            <person name="Mungall A.J."/>
            <person name="Coope R."/>
            <person name="Pleasance S."/>
            <person name="Moore R.A."/>
            <person name="Holt R.A."/>
            <person name="Round J.M."/>
            <person name="Ohora S."/>
            <person name="Walle B.V."/>
            <person name="Veldhoen N."/>
            <person name="Helbing C.C."/>
            <person name="Birol I."/>
        </authorList>
    </citation>
    <scope>NUCLEOTIDE SEQUENCE [LARGE SCALE GENOMIC DNA]</scope>
</reference>
<keyword evidence="4" id="KW-1185">Reference proteome</keyword>
<dbReference type="Gene3D" id="3.20.20.100">
    <property type="entry name" value="NADP-dependent oxidoreductase domain"/>
    <property type="match status" value="1"/>
</dbReference>
<dbReference type="GO" id="GO:0016491">
    <property type="term" value="F:oxidoreductase activity"/>
    <property type="evidence" value="ECO:0007669"/>
    <property type="project" value="InterPro"/>
</dbReference>
<evidence type="ECO:0008006" key="5">
    <source>
        <dbReference type="Google" id="ProtNLM"/>
    </source>
</evidence>
<evidence type="ECO:0000256" key="2">
    <source>
        <dbReference type="SAM" id="MobiDB-lite"/>
    </source>
</evidence>
<dbReference type="PROSITE" id="PS00798">
    <property type="entry name" value="ALDOKETO_REDUCTASE_1"/>
    <property type="match status" value="1"/>
</dbReference>
<dbReference type="InterPro" id="IPR020471">
    <property type="entry name" value="AKR"/>
</dbReference>
<dbReference type="Proteomes" id="UP000228934">
    <property type="component" value="Unassembled WGS sequence"/>
</dbReference>
<evidence type="ECO:0000256" key="1">
    <source>
        <dbReference type="ARBA" id="ARBA00007905"/>
    </source>
</evidence>
<sequence length="394" mass="43540">LYRSDQNEEQMWRKETDELCSKSGTVPYGNTPKGTCLESVKLAIDIGYRHIDGAFVYYNEHEVGQAIREKIAEGKIKREDIFYCGKQIFSSTLLAADEAVSLFPALSRPASVDPYTVAVGAQKFWGVQTSSEKNTHQSLPLCLSNAATVPINRSHCAISNTPTVPSNAATVPSNTATVPILCSHCAPSNAASLCPIKCSLTVSHQMQPVSHQMQPVPHQMQPVSYQMQPVPHQMQPVSHQMQPVSHQMQPVPHQMQPVSHQMQPPVSHEMQPVSHQMQPVSHEMQPVSHQMQPVSHEMQPVSHQMQPVSHQMQPVSHQMQPVSHQMQPVSHQTPRSPREVWTGTACPLLLCFLQWALAAAMEEFAPHASGFSLSGAMGERKPEVTSNSDVNQTT</sequence>
<dbReference type="OrthoDB" id="416253at2759"/>
<feature type="compositionally biased region" description="Polar residues" evidence="2">
    <location>
        <begin position="384"/>
        <end position="394"/>
    </location>
</feature>
<evidence type="ECO:0000313" key="4">
    <source>
        <dbReference type="Proteomes" id="UP000228934"/>
    </source>
</evidence>
<comment type="similarity">
    <text evidence="1">Belongs to the aldo/keto reductase family.</text>
</comment>
<dbReference type="InterPro" id="IPR036812">
    <property type="entry name" value="NAD(P)_OxRdtase_dom_sf"/>
</dbReference>